<keyword evidence="3" id="KW-1185">Reference proteome</keyword>
<evidence type="ECO:0000313" key="3">
    <source>
        <dbReference type="Proteomes" id="UP000182063"/>
    </source>
</evidence>
<proteinExistence type="predicted"/>
<gene>
    <name evidence="2" type="ORF">BSL82_05805</name>
</gene>
<evidence type="ECO:0000256" key="1">
    <source>
        <dbReference type="SAM" id="MobiDB-lite"/>
    </source>
</evidence>
<dbReference type="STRING" id="1921510.BSL82_05805"/>
<reference evidence="3" key="1">
    <citation type="submission" date="2016-11" db="EMBL/GenBank/DDBJ databases">
        <title>Complete Genome Sequence of alachlor-degrading Sphingomonas sp. strain JJ-A5.</title>
        <authorList>
            <person name="Lee H."/>
            <person name="Ka J.-O."/>
        </authorList>
    </citation>
    <scope>NUCLEOTIDE SEQUENCE [LARGE SCALE GENOMIC DNA]</scope>
    <source>
        <strain evidence="3">JJ-A5</strain>
    </source>
</reference>
<organism evidence="2 3">
    <name type="scientific">Tardibacter chloracetimidivorans</name>
    <dbReference type="NCBI Taxonomy" id="1921510"/>
    <lineage>
        <taxon>Bacteria</taxon>
        <taxon>Pseudomonadati</taxon>
        <taxon>Pseudomonadota</taxon>
        <taxon>Alphaproteobacteria</taxon>
        <taxon>Sphingomonadales</taxon>
        <taxon>Sphingomonadaceae</taxon>
        <taxon>Tardibacter</taxon>
    </lineage>
</organism>
<dbReference type="KEGG" id="sphj:BSL82_05805"/>
<name>A0A1L3ZTC8_9SPHN</name>
<dbReference type="RefSeq" id="WP_072596438.1">
    <property type="nucleotide sequence ID" value="NZ_CP018221.1"/>
</dbReference>
<dbReference type="OrthoDB" id="7363788at2"/>
<accession>A0A1L3ZTC8</accession>
<dbReference type="EMBL" id="CP018221">
    <property type="protein sequence ID" value="API58884.1"/>
    <property type="molecule type" value="Genomic_DNA"/>
</dbReference>
<dbReference type="AlphaFoldDB" id="A0A1L3ZTC8"/>
<feature type="region of interest" description="Disordered" evidence="1">
    <location>
        <begin position="1"/>
        <end position="23"/>
    </location>
</feature>
<protein>
    <submittedName>
        <fullName evidence="2">Uncharacterized protein</fullName>
    </submittedName>
</protein>
<sequence length="143" mass="15483">MSQKEGDDMPQAEPEIIPPERAADGNRLIPAAGTFSQLVAFLEGGQLDQDVAGELRELVSEMRDSAISHGGKSKGQLTLTLDFMLEGSAFFVTAKTKVKLPEEKRQRSITWATEDGRLTPHAPNQGQLFGVRDVSGSGGFRNI</sequence>
<evidence type="ECO:0000313" key="2">
    <source>
        <dbReference type="EMBL" id="API58884.1"/>
    </source>
</evidence>
<dbReference type="Proteomes" id="UP000182063">
    <property type="component" value="Chromosome"/>
</dbReference>